<dbReference type="InterPro" id="IPR011701">
    <property type="entry name" value="MFS"/>
</dbReference>
<gene>
    <name evidence="8" type="ORF">GJB61_01750</name>
</gene>
<dbReference type="Gene3D" id="1.20.1250.20">
    <property type="entry name" value="MFS general substrate transporter like domains"/>
    <property type="match status" value="1"/>
</dbReference>
<dbReference type="PANTHER" id="PTHR42718:SF9">
    <property type="entry name" value="MAJOR FACILITATOR SUPERFAMILY MULTIDRUG TRANSPORTER MFSC"/>
    <property type="match status" value="1"/>
</dbReference>
<comment type="subcellular location">
    <subcellularLocation>
        <location evidence="1">Cell membrane</location>
        <topology evidence="1">Multi-pass membrane protein</topology>
    </subcellularLocation>
</comment>
<evidence type="ECO:0000256" key="2">
    <source>
        <dbReference type="ARBA" id="ARBA00022448"/>
    </source>
</evidence>
<dbReference type="GO" id="GO:0005886">
    <property type="term" value="C:plasma membrane"/>
    <property type="evidence" value="ECO:0007669"/>
    <property type="project" value="UniProtKB-SubCell"/>
</dbReference>
<feature type="transmembrane region" description="Helical" evidence="6">
    <location>
        <begin position="326"/>
        <end position="347"/>
    </location>
</feature>
<keyword evidence="9" id="KW-1185">Reference proteome</keyword>
<feature type="transmembrane region" description="Helical" evidence="6">
    <location>
        <begin position="88"/>
        <end position="111"/>
    </location>
</feature>
<dbReference type="PRINTS" id="PR01036">
    <property type="entry name" value="TCRTETB"/>
</dbReference>
<keyword evidence="2" id="KW-0813">Transport</keyword>
<evidence type="ECO:0000313" key="9">
    <source>
        <dbReference type="Proteomes" id="UP000463051"/>
    </source>
</evidence>
<dbReference type="GO" id="GO:0022857">
    <property type="term" value="F:transmembrane transporter activity"/>
    <property type="evidence" value="ECO:0007669"/>
    <property type="project" value="InterPro"/>
</dbReference>
<feature type="transmembrane region" description="Helical" evidence="6">
    <location>
        <begin position="393"/>
        <end position="415"/>
    </location>
</feature>
<dbReference type="PROSITE" id="PS50850">
    <property type="entry name" value="MFS"/>
    <property type="match status" value="1"/>
</dbReference>
<evidence type="ECO:0000256" key="3">
    <source>
        <dbReference type="ARBA" id="ARBA00022692"/>
    </source>
</evidence>
<proteinExistence type="predicted"/>
<dbReference type="InterPro" id="IPR020846">
    <property type="entry name" value="MFS_dom"/>
</dbReference>
<feature type="transmembrane region" description="Helical" evidence="6">
    <location>
        <begin position="267"/>
        <end position="286"/>
    </location>
</feature>
<reference evidence="8 9" key="1">
    <citation type="submission" date="2019-11" db="EMBL/GenBank/DDBJ databases">
        <title>Paenibacillus monticola sp. nov., a novel PGPR strain isolated from mountain sample in China.</title>
        <authorList>
            <person name="Zhao Q."/>
            <person name="Li H.-P."/>
            <person name="Zhang J.-L."/>
        </authorList>
    </citation>
    <scope>NUCLEOTIDE SEQUENCE [LARGE SCALE GENOMIC DNA]</scope>
    <source>
        <strain evidence="8 9">LC-T2</strain>
    </source>
</reference>
<feature type="transmembrane region" description="Helical" evidence="6">
    <location>
        <begin position="21"/>
        <end position="44"/>
    </location>
</feature>
<comment type="caution">
    <text evidence="8">The sequence shown here is derived from an EMBL/GenBank/DDBJ whole genome shotgun (WGS) entry which is preliminary data.</text>
</comment>
<feature type="transmembrane region" description="Helical" evidence="6">
    <location>
        <begin position="353"/>
        <end position="372"/>
    </location>
</feature>
<feature type="domain" description="Major facilitator superfamily (MFS) profile" evidence="7">
    <location>
        <begin position="22"/>
        <end position="451"/>
    </location>
</feature>
<feature type="transmembrane region" description="Helical" evidence="6">
    <location>
        <begin position="56"/>
        <end position="76"/>
    </location>
</feature>
<sequence length="466" mass="50394">MSQSNASPTVASKEYVFREGLVVSMLGFIIILIVMNTMMFNLALPQITKEFALSNIASSWIVTGYSIIFAIMSITFSRLSDFIPIRTLFTIGLSLFGAASMIGLFSDSFIVLLSARLLQAAGAASVPGLAIVLITRYIPAERRGNSMAVVISASSLGLGLGPVVGGTVTQYLGWHDLFIITGISLLLIPVFYRLIPKEQPQKGTFDLLGAVFIGIGTTGVLLFLTSRSWVLLLIGVVSLVLFWMRIHRAQNPFVQPSLFRNKTYMSLIMLGIVSYINNFATLYLLPQVLAHLYGLTPAQSGLVIFPGAIVSMLLSNRVGRIINRYGNGLFIRISPWLLLSAAALFALSAGTSFYAIMGVYILLSVGFSTLTTSVSNQISDILHVDEIGAGMGFFQLVQFFGGAFSVTMTSIALNAQASLPLATAYSHIFWGMTVMAVIAIICSMIYASFHKRNVYSAGVTGPLEDF</sequence>
<dbReference type="RefSeq" id="WP_154116533.1">
    <property type="nucleotide sequence ID" value="NZ_WJXB01000001.1"/>
</dbReference>
<dbReference type="EMBL" id="WJXB01000001">
    <property type="protein sequence ID" value="MRN51730.1"/>
    <property type="molecule type" value="Genomic_DNA"/>
</dbReference>
<dbReference type="Proteomes" id="UP000463051">
    <property type="component" value="Unassembled WGS sequence"/>
</dbReference>
<protein>
    <submittedName>
        <fullName evidence="8">MFS transporter</fullName>
    </submittedName>
</protein>
<dbReference type="SUPFAM" id="SSF103473">
    <property type="entry name" value="MFS general substrate transporter"/>
    <property type="match status" value="1"/>
</dbReference>
<dbReference type="Pfam" id="PF07690">
    <property type="entry name" value="MFS_1"/>
    <property type="match status" value="1"/>
</dbReference>
<feature type="transmembrane region" description="Helical" evidence="6">
    <location>
        <begin position="229"/>
        <end position="246"/>
    </location>
</feature>
<organism evidence="8 9">
    <name type="scientific">Paenibacillus monticola</name>
    <dbReference type="NCBI Taxonomy" id="2666075"/>
    <lineage>
        <taxon>Bacteria</taxon>
        <taxon>Bacillati</taxon>
        <taxon>Bacillota</taxon>
        <taxon>Bacilli</taxon>
        <taxon>Bacillales</taxon>
        <taxon>Paenibacillaceae</taxon>
        <taxon>Paenibacillus</taxon>
    </lineage>
</organism>
<feature type="transmembrane region" description="Helical" evidence="6">
    <location>
        <begin position="204"/>
        <end position="223"/>
    </location>
</feature>
<feature type="transmembrane region" description="Helical" evidence="6">
    <location>
        <begin position="117"/>
        <end position="135"/>
    </location>
</feature>
<accession>A0A7X2L059</accession>
<evidence type="ECO:0000313" key="8">
    <source>
        <dbReference type="EMBL" id="MRN51730.1"/>
    </source>
</evidence>
<evidence type="ECO:0000259" key="7">
    <source>
        <dbReference type="PROSITE" id="PS50850"/>
    </source>
</evidence>
<dbReference type="InterPro" id="IPR036259">
    <property type="entry name" value="MFS_trans_sf"/>
</dbReference>
<keyword evidence="4 6" id="KW-1133">Transmembrane helix</keyword>
<dbReference type="Gene3D" id="1.20.1720.10">
    <property type="entry name" value="Multidrug resistance protein D"/>
    <property type="match status" value="1"/>
</dbReference>
<feature type="transmembrane region" description="Helical" evidence="6">
    <location>
        <begin position="171"/>
        <end position="192"/>
    </location>
</feature>
<dbReference type="AlphaFoldDB" id="A0A7X2L059"/>
<dbReference type="PANTHER" id="PTHR42718">
    <property type="entry name" value="MAJOR FACILITATOR SUPERFAMILY MULTIDRUG TRANSPORTER MFSC"/>
    <property type="match status" value="1"/>
</dbReference>
<evidence type="ECO:0000256" key="5">
    <source>
        <dbReference type="ARBA" id="ARBA00023136"/>
    </source>
</evidence>
<keyword evidence="5 6" id="KW-0472">Membrane</keyword>
<evidence type="ECO:0000256" key="1">
    <source>
        <dbReference type="ARBA" id="ARBA00004651"/>
    </source>
</evidence>
<keyword evidence="3 6" id="KW-0812">Transmembrane</keyword>
<feature type="transmembrane region" description="Helical" evidence="6">
    <location>
        <begin position="292"/>
        <end position="314"/>
    </location>
</feature>
<evidence type="ECO:0000256" key="4">
    <source>
        <dbReference type="ARBA" id="ARBA00022989"/>
    </source>
</evidence>
<feature type="transmembrane region" description="Helical" evidence="6">
    <location>
        <begin position="427"/>
        <end position="447"/>
    </location>
</feature>
<feature type="transmembrane region" description="Helical" evidence="6">
    <location>
        <begin position="147"/>
        <end position="165"/>
    </location>
</feature>
<evidence type="ECO:0000256" key="6">
    <source>
        <dbReference type="SAM" id="Phobius"/>
    </source>
</evidence>
<name>A0A7X2L059_9BACL</name>